<reference evidence="2 3" key="1">
    <citation type="journal article" date="2018" name="Environ. Microbiol.">
        <title>Novel energy conservation strategies and behaviour of Pelotomaculum schinkii driving syntrophic propionate catabolism.</title>
        <authorList>
            <person name="Hidalgo-Ahumada C.A.P."/>
            <person name="Nobu M.K."/>
            <person name="Narihiro T."/>
            <person name="Tamaki H."/>
            <person name="Liu W.T."/>
            <person name="Kamagata Y."/>
            <person name="Stams A.J.M."/>
            <person name="Imachi H."/>
            <person name="Sousa D.Z."/>
        </authorList>
    </citation>
    <scope>NUCLEOTIDE SEQUENCE [LARGE SCALE GENOMIC DNA]</scope>
    <source>
        <strain evidence="2 3">HH</strain>
    </source>
</reference>
<dbReference type="InterPro" id="IPR004392">
    <property type="entry name" value="Hyd_mat_HypB"/>
</dbReference>
<gene>
    <name evidence="2" type="primary">ureG</name>
    <name evidence="2" type="ORF">Psch_00914</name>
</gene>
<name>A0A4Y7REZ8_9FIRM</name>
<dbReference type="EMBL" id="QFGA01000001">
    <property type="protein sequence ID" value="TEB07363.1"/>
    <property type="molecule type" value="Genomic_DNA"/>
</dbReference>
<proteinExistence type="predicted"/>
<dbReference type="Proteomes" id="UP000298324">
    <property type="component" value="Unassembled WGS sequence"/>
</dbReference>
<dbReference type="GO" id="GO:0008270">
    <property type="term" value="F:zinc ion binding"/>
    <property type="evidence" value="ECO:0007669"/>
    <property type="project" value="TreeGrafter"/>
</dbReference>
<dbReference type="SUPFAM" id="SSF52540">
    <property type="entry name" value="P-loop containing nucleoside triphosphate hydrolases"/>
    <property type="match status" value="1"/>
</dbReference>
<dbReference type="GO" id="GO:0016151">
    <property type="term" value="F:nickel cation binding"/>
    <property type="evidence" value="ECO:0007669"/>
    <property type="project" value="InterPro"/>
</dbReference>
<feature type="domain" description="CobW/HypB/UreG nucleotide-binding" evidence="1">
    <location>
        <begin position="4"/>
        <end position="160"/>
    </location>
</feature>
<dbReference type="Gene3D" id="3.40.50.300">
    <property type="entry name" value="P-loop containing nucleotide triphosphate hydrolases"/>
    <property type="match status" value="1"/>
</dbReference>
<dbReference type="PANTHER" id="PTHR30134">
    <property type="entry name" value="HYDROGENASE PROTEIN ASSEMBLY PROTEIN, NICKEL CHAPERONE"/>
    <property type="match status" value="1"/>
</dbReference>
<dbReference type="InterPro" id="IPR027417">
    <property type="entry name" value="P-loop_NTPase"/>
</dbReference>
<dbReference type="RefSeq" id="WP_134217758.1">
    <property type="nucleotide sequence ID" value="NZ_QFGA01000001.1"/>
</dbReference>
<dbReference type="Pfam" id="PF02492">
    <property type="entry name" value="cobW"/>
    <property type="match status" value="1"/>
</dbReference>
<accession>A0A4Y7REZ8</accession>
<keyword evidence="3" id="KW-1185">Reference proteome</keyword>
<evidence type="ECO:0000313" key="2">
    <source>
        <dbReference type="EMBL" id="TEB07363.1"/>
    </source>
</evidence>
<dbReference type="InterPro" id="IPR003495">
    <property type="entry name" value="CobW/HypB/UreG_nucleotide-bd"/>
</dbReference>
<protein>
    <submittedName>
        <fullName evidence="2">Urease accessory protein UreG</fullName>
    </submittedName>
</protein>
<dbReference type="AlphaFoldDB" id="A0A4Y7REZ8"/>
<organism evidence="2 3">
    <name type="scientific">Pelotomaculum schinkii</name>
    <dbReference type="NCBI Taxonomy" id="78350"/>
    <lineage>
        <taxon>Bacteria</taxon>
        <taxon>Bacillati</taxon>
        <taxon>Bacillota</taxon>
        <taxon>Clostridia</taxon>
        <taxon>Eubacteriales</taxon>
        <taxon>Desulfotomaculaceae</taxon>
        <taxon>Pelotomaculum</taxon>
    </lineage>
</organism>
<evidence type="ECO:0000259" key="1">
    <source>
        <dbReference type="Pfam" id="PF02492"/>
    </source>
</evidence>
<dbReference type="PANTHER" id="PTHR30134:SF1">
    <property type="entry name" value="COBW_HYPB_UREG NUCLEOTIDE-BINDING DOMAIN-CONTAINING PROTEIN"/>
    <property type="match status" value="1"/>
</dbReference>
<dbReference type="GO" id="GO:0051604">
    <property type="term" value="P:protein maturation"/>
    <property type="evidence" value="ECO:0007669"/>
    <property type="project" value="InterPro"/>
</dbReference>
<evidence type="ECO:0000313" key="3">
    <source>
        <dbReference type="Proteomes" id="UP000298324"/>
    </source>
</evidence>
<comment type="caution">
    <text evidence="2">The sequence shown here is derived from an EMBL/GenBank/DDBJ whole genome shotgun (WGS) entry which is preliminary data.</text>
</comment>
<sequence>MKLLVIAGPPSAGKTALVKQIVRRLQGEMRIAFLKIDVVKAFEDIELRKEFNIITRKWYSGDLCPDHAGVMIMADAIEWAASNYSDLLIIESAGLCLRCSPYLNQGLGVVVLSSISGIHTPEKMGAMVSLADIAIVTKIDLISQAEREVMTQKIKEVHPGVILMETNALQGTSLHHLYALIKDSPDIEEENLLLKGNPPLGTCTICIGKKEIGWKHHFGIIQKLDGQTAEYLYRGE</sequence>
<dbReference type="GO" id="GO:0003924">
    <property type="term" value="F:GTPase activity"/>
    <property type="evidence" value="ECO:0007669"/>
    <property type="project" value="InterPro"/>
</dbReference>